<dbReference type="Gene3D" id="1.10.10.60">
    <property type="entry name" value="Homeodomain-like"/>
    <property type="match status" value="1"/>
</dbReference>
<dbReference type="PRINTS" id="PR01590">
    <property type="entry name" value="HTHFIS"/>
</dbReference>
<dbReference type="SUPFAM" id="SSF52540">
    <property type="entry name" value="P-loop containing nucleoside triphosphate hydrolases"/>
    <property type="match status" value="1"/>
</dbReference>
<dbReference type="InterPro" id="IPR025662">
    <property type="entry name" value="Sigma_54_int_dom_ATP-bd_1"/>
</dbReference>
<sequence length="569" mass="65635">MTLFDYFHENSAIFDEMRNAIIIIDLKGVVKFINVRALELLDLTKEYATDRYILEVYAESELERIVKTETAERDVRIIVRNHICITSRLPFYLDGKLVGAIAIFDDITKFENLNLRLEAERSEMAILKTVLELAYDGIVVVNKDGYITMLSDAYKRFLGREDDAVIGKHVTDIIENTRMHIVAKTGIPEINDFQEIRGDYMVATRIPYYVDGKLAGAIGKVIFRNVSELHNINKKYNKIEQELRNLKSEISNLHRAKYSLDHIITGNLQMDKLKQYVRKIAHTRSNVLIQGESGTGKELFAHAIHNESQRSEMPFVSVNCAAIPEHLLESELFGYEKGAFTGADKNGKIGKFELADQGTIFLDEIGDMPLQMQAKILRVIQEGEVERVGSNRPKQIDVRVIAATNKNLREMVEEKTFREDLYYRLNVINLSIPPLRDRKEDIILLSKHFLETLNRQNHGKIKGVSEKAQLLLTSYQWKGNIRELRNVIERAYNIIEGEEYIQPYHLPMQLKATEDDYVGDPLRVVMENVEKKIILERLLYFKGNKTRTAEDLGISRMALHKKLEKFDLK</sequence>
<dbReference type="InterPro" id="IPR003593">
    <property type="entry name" value="AAA+_ATPase"/>
</dbReference>
<evidence type="ECO:0000256" key="4">
    <source>
        <dbReference type="ARBA" id="ARBA00023163"/>
    </source>
</evidence>
<dbReference type="SUPFAM" id="SSF55785">
    <property type="entry name" value="PYP-like sensor domain (PAS domain)"/>
    <property type="match status" value="2"/>
</dbReference>
<dbReference type="SMART" id="SM00382">
    <property type="entry name" value="AAA"/>
    <property type="match status" value="1"/>
</dbReference>
<dbReference type="InterPro" id="IPR000014">
    <property type="entry name" value="PAS"/>
</dbReference>
<dbReference type="InterPro" id="IPR013767">
    <property type="entry name" value="PAS_fold"/>
</dbReference>
<dbReference type="PROSITE" id="PS50112">
    <property type="entry name" value="PAS"/>
    <property type="match status" value="1"/>
</dbReference>
<dbReference type="InterPro" id="IPR058031">
    <property type="entry name" value="AAA_lid_NorR"/>
</dbReference>
<dbReference type="CDD" id="cd00130">
    <property type="entry name" value="PAS"/>
    <property type="match status" value="2"/>
</dbReference>
<comment type="caution">
    <text evidence="8">The sequence shown here is derived from an EMBL/GenBank/DDBJ whole genome shotgun (WGS) entry which is preliminary data.</text>
</comment>
<dbReference type="Pfam" id="PF25601">
    <property type="entry name" value="AAA_lid_14"/>
    <property type="match status" value="1"/>
</dbReference>
<proteinExistence type="predicted"/>
<organism evidence="8 9">
    <name type="scientific">Fusibacter paucivorans</name>
    <dbReference type="NCBI Taxonomy" id="76009"/>
    <lineage>
        <taxon>Bacteria</taxon>
        <taxon>Bacillati</taxon>
        <taxon>Bacillota</taxon>
        <taxon>Clostridia</taxon>
        <taxon>Eubacteriales</taxon>
        <taxon>Eubacteriales Family XII. Incertae Sedis</taxon>
        <taxon>Fusibacter</taxon>
    </lineage>
</organism>
<dbReference type="InterPro" id="IPR002078">
    <property type="entry name" value="Sigma_54_int"/>
</dbReference>
<dbReference type="EMBL" id="JAHBCL010000010">
    <property type="protein sequence ID" value="MBS7526496.1"/>
    <property type="molecule type" value="Genomic_DNA"/>
</dbReference>
<keyword evidence="9" id="KW-1185">Reference proteome</keyword>
<feature type="coiled-coil region" evidence="5">
    <location>
        <begin position="229"/>
        <end position="256"/>
    </location>
</feature>
<dbReference type="Gene3D" id="1.10.8.60">
    <property type="match status" value="1"/>
</dbReference>
<keyword evidence="1" id="KW-0547">Nucleotide-binding</keyword>
<keyword evidence="3" id="KW-0805">Transcription regulation</keyword>
<gene>
    <name evidence="8" type="ORF">KHM83_07380</name>
</gene>
<evidence type="ECO:0000313" key="8">
    <source>
        <dbReference type="EMBL" id="MBS7526496.1"/>
    </source>
</evidence>
<reference evidence="8 9" key="1">
    <citation type="submission" date="2021-05" db="EMBL/GenBank/DDBJ databases">
        <title>Fusibacter ferrireducens sp. nov., an anaerobic, sulfur- and Fe-reducing bacterium isolated from the mangrove sediment.</title>
        <authorList>
            <person name="Qiu D."/>
        </authorList>
    </citation>
    <scope>NUCLEOTIDE SEQUENCE [LARGE SCALE GENOMIC DNA]</scope>
    <source>
        <strain evidence="8 9">DSM 12116</strain>
    </source>
</reference>
<keyword evidence="2" id="KW-0067">ATP-binding</keyword>
<dbReference type="InterPro" id="IPR002197">
    <property type="entry name" value="HTH_Fis"/>
</dbReference>
<evidence type="ECO:0000313" key="9">
    <source>
        <dbReference type="Proteomes" id="UP000746471"/>
    </source>
</evidence>
<dbReference type="NCBIfam" id="TIGR00229">
    <property type="entry name" value="sensory_box"/>
    <property type="match status" value="1"/>
</dbReference>
<dbReference type="PROSITE" id="PS00675">
    <property type="entry name" value="SIGMA54_INTERACT_1"/>
    <property type="match status" value="1"/>
</dbReference>
<dbReference type="PROSITE" id="PS50045">
    <property type="entry name" value="SIGMA54_INTERACT_4"/>
    <property type="match status" value="1"/>
</dbReference>
<dbReference type="Pfam" id="PF02954">
    <property type="entry name" value="HTH_8"/>
    <property type="match status" value="1"/>
</dbReference>
<dbReference type="Pfam" id="PF00158">
    <property type="entry name" value="Sigma54_activat"/>
    <property type="match status" value="1"/>
</dbReference>
<evidence type="ECO:0000259" key="6">
    <source>
        <dbReference type="PROSITE" id="PS50045"/>
    </source>
</evidence>
<dbReference type="RefSeq" id="WP_213236353.1">
    <property type="nucleotide sequence ID" value="NZ_JAHBCL010000010.1"/>
</dbReference>
<dbReference type="Pfam" id="PF00989">
    <property type="entry name" value="PAS"/>
    <property type="match status" value="1"/>
</dbReference>
<dbReference type="CDD" id="cd00009">
    <property type="entry name" value="AAA"/>
    <property type="match status" value="1"/>
</dbReference>
<dbReference type="PANTHER" id="PTHR32071">
    <property type="entry name" value="TRANSCRIPTIONAL REGULATORY PROTEIN"/>
    <property type="match status" value="1"/>
</dbReference>
<evidence type="ECO:0000256" key="3">
    <source>
        <dbReference type="ARBA" id="ARBA00023015"/>
    </source>
</evidence>
<dbReference type="Gene3D" id="3.30.450.20">
    <property type="entry name" value="PAS domain"/>
    <property type="match status" value="2"/>
</dbReference>
<evidence type="ECO:0000259" key="7">
    <source>
        <dbReference type="PROSITE" id="PS50112"/>
    </source>
</evidence>
<feature type="domain" description="Sigma-54 factor interaction" evidence="6">
    <location>
        <begin position="263"/>
        <end position="493"/>
    </location>
</feature>
<dbReference type="Gene3D" id="3.40.50.300">
    <property type="entry name" value="P-loop containing nucleotide triphosphate hydrolases"/>
    <property type="match status" value="1"/>
</dbReference>
<dbReference type="InterPro" id="IPR027417">
    <property type="entry name" value="P-loop_NTPase"/>
</dbReference>
<evidence type="ECO:0000256" key="2">
    <source>
        <dbReference type="ARBA" id="ARBA00022840"/>
    </source>
</evidence>
<keyword evidence="4" id="KW-0804">Transcription</keyword>
<dbReference type="SUPFAM" id="SSF46689">
    <property type="entry name" value="Homeodomain-like"/>
    <property type="match status" value="1"/>
</dbReference>
<dbReference type="SMART" id="SM00091">
    <property type="entry name" value="PAS"/>
    <property type="match status" value="2"/>
</dbReference>
<dbReference type="InterPro" id="IPR035965">
    <property type="entry name" value="PAS-like_dom_sf"/>
</dbReference>
<evidence type="ECO:0000256" key="5">
    <source>
        <dbReference type="SAM" id="Coils"/>
    </source>
</evidence>
<dbReference type="Pfam" id="PF13426">
    <property type="entry name" value="PAS_9"/>
    <property type="match status" value="1"/>
</dbReference>
<name>A0ABS5PN71_9FIRM</name>
<dbReference type="InterPro" id="IPR009057">
    <property type="entry name" value="Homeodomain-like_sf"/>
</dbReference>
<keyword evidence="5" id="KW-0175">Coiled coil</keyword>
<feature type="domain" description="PAS" evidence="7">
    <location>
        <begin position="123"/>
        <end position="174"/>
    </location>
</feature>
<evidence type="ECO:0000256" key="1">
    <source>
        <dbReference type="ARBA" id="ARBA00022741"/>
    </source>
</evidence>
<accession>A0ABS5PN71</accession>
<protein>
    <submittedName>
        <fullName evidence="8">Sigma 54-interacting transcriptional regulator</fullName>
    </submittedName>
</protein>
<dbReference type="Proteomes" id="UP000746471">
    <property type="component" value="Unassembled WGS sequence"/>
</dbReference>